<proteinExistence type="predicted"/>
<dbReference type="Proteomes" id="UP000202782">
    <property type="component" value="Segment"/>
</dbReference>
<gene>
    <name evidence="1" type="primary">orf129</name>
    <name evidence="1" type="ORF">SlGVgp129</name>
</gene>
<name>A5IZY1_9BBAC</name>
<evidence type="ECO:0000313" key="1">
    <source>
        <dbReference type="EMBL" id="ABQ52072.1"/>
    </source>
</evidence>
<sequence length="75" mass="8759">MNTLPSNIASSISSHMEYNVEIINTSDQILYNSLEYVGVDGVQYIYKNLNTGDLIRLNYKLPSPFEDYTKYFIYY</sequence>
<keyword evidence="2" id="KW-1185">Reference proteome</keyword>
<organism evidence="1 2">
    <name type="scientific">Spodoptera litura granulovirus</name>
    <dbReference type="NCBI Taxonomy" id="359919"/>
    <lineage>
        <taxon>Viruses</taxon>
        <taxon>Viruses incertae sedis</taxon>
        <taxon>Naldaviricetes</taxon>
        <taxon>Lefavirales</taxon>
        <taxon>Baculoviridae</taxon>
        <taxon>Betabaculovirus</taxon>
        <taxon>Betabaculovirus spliturae</taxon>
    </lineage>
</organism>
<evidence type="ECO:0000313" key="2">
    <source>
        <dbReference type="Proteomes" id="UP000202782"/>
    </source>
</evidence>
<dbReference type="RefSeq" id="YP_001257080.1">
    <property type="nucleotide sequence ID" value="NC_009503.1"/>
</dbReference>
<dbReference type="KEGG" id="vg:5184122"/>
<dbReference type="GeneID" id="5184122"/>
<reference evidence="1 2" key="1">
    <citation type="journal article" date="2008" name="J. Microbiol.">
        <title>Molecular and phylogenetic characterization of Spodoptera litura granulovirus.</title>
        <authorList>
            <person name="Wang Y."/>
            <person name="Choi J.Y."/>
            <person name="Roh J.Y."/>
            <person name="Woo S.D."/>
            <person name="Jin B.R."/>
            <person name="Je Y.H."/>
        </authorList>
    </citation>
    <scope>NUCLEOTIDE SEQUENCE [LARGE SCALE GENOMIC DNA]</scope>
    <source>
        <strain evidence="1">SlGV-K1</strain>
    </source>
</reference>
<protein>
    <submittedName>
        <fullName evidence="1">Uncharacterized protein</fullName>
    </submittedName>
</protein>
<accession>A5IZY1</accession>
<dbReference type="EMBL" id="DQ288858">
    <property type="protein sequence ID" value="ABQ52072.1"/>
    <property type="molecule type" value="Genomic_DNA"/>
</dbReference>